<comment type="function">
    <text evidence="2">One of several proteins that assist in the late maturation steps of the functional core of the 30S ribosomal subunit. Associates with free 30S ribosomal subunits (but not with 30S subunits that are part of 70S ribosomes or polysomes). Required for efficient processing of 16S rRNA. May interact with the 5'-terminal helix region of 16S rRNA.</text>
</comment>
<dbReference type="Gene3D" id="3.30.300.20">
    <property type="match status" value="1"/>
</dbReference>
<dbReference type="InterPro" id="IPR023799">
    <property type="entry name" value="RbfA_dom_sf"/>
</dbReference>
<dbReference type="InterPro" id="IPR000238">
    <property type="entry name" value="RbfA"/>
</dbReference>
<evidence type="ECO:0000313" key="5">
    <source>
        <dbReference type="Proteomes" id="UP000319353"/>
    </source>
</evidence>
<sequence length="131" mass="14882">MPYRPERVREFIKEQVSEIIQHQLKDPRIGFASVTDVEVSADLRYAKVFISVLGDAQAKTDTMAGLQSAQGYVRSELGRRLQMRFTPDISFRLDESIEHGTRIVTLIRKVTKGSDDDRPPLPDRGSPQKKP</sequence>
<evidence type="ECO:0000313" key="4">
    <source>
        <dbReference type="EMBL" id="TMJ00221.1"/>
    </source>
</evidence>
<comment type="similarity">
    <text evidence="2">Belongs to the RbfA family.</text>
</comment>
<evidence type="ECO:0000256" key="2">
    <source>
        <dbReference type="HAMAP-Rule" id="MF_00003"/>
    </source>
</evidence>
<keyword evidence="1 2" id="KW-0690">Ribosome biogenesis</keyword>
<dbReference type="GO" id="GO:0005829">
    <property type="term" value="C:cytosol"/>
    <property type="evidence" value="ECO:0007669"/>
    <property type="project" value="TreeGrafter"/>
</dbReference>
<evidence type="ECO:0000256" key="1">
    <source>
        <dbReference type="ARBA" id="ARBA00022517"/>
    </source>
</evidence>
<name>A0A537KWV8_9BACT</name>
<comment type="caution">
    <text evidence="4">The sequence shown here is derived from an EMBL/GenBank/DDBJ whole genome shotgun (WGS) entry which is preliminary data.</text>
</comment>
<dbReference type="GO" id="GO:0043024">
    <property type="term" value="F:ribosomal small subunit binding"/>
    <property type="evidence" value="ECO:0007669"/>
    <property type="project" value="TreeGrafter"/>
</dbReference>
<dbReference type="Pfam" id="PF02033">
    <property type="entry name" value="RBFA"/>
    <property type="match status" value="1"/>
</dbReference>
<accession>A0A537KWV8</accession>
<organism evidence="4 5">
    <name type="scientific">Candidatus Segetimicrobium genomatis</name>
    <dbReference type="NCBI Taxonomy" id="2569760"/>
    <lineage>
        <taxon>Bacteria</taxon>
        <taxon>Bacillati</taxon>
        <taxon>Candidatus Sysuimicrobiota</taxon>
        <taxon>Candidatus Sysuimicrobiia</taxon>
        <taxon>Candidatus Sysuimicrobiales</taxon>
        <taxon>Candidatus Segetimicrobiaceae</taxon>
        <taxon>Candidatus Segetimicrobium</taxon>
    </lineage>
</organism>
<comment type="subunit">
    <text evidence="2">Monomer. Binds 30S ribosomal subunits, but not 50S ribosomal subunits or 70S ribosomes.</text>
</comment>
<gene>
    <name evidence="2 4" type="primary">rbfA</name>
    <name evidence="4" type="ORF">E6H01_09970</name>
</gene>
<evidence type="ECO:0000256" key="3">
    <source>
        <dbReference type="SAM" id="MobiDB-lite"/>
    </source>
</evidence>
<dbReference type="HAMAP" id="MF_00003">
    <property type="entry name" value="RbfA"/>
    <property type="match status" value="1"/>
</dbReference>
<dbReference type="SUPFAM" id="SSF89919">
    <property type="entry name" value="Ribosome-binding factor A, RbfA"/>
    <property type="match status" value="1"/>
</dbReference>
<keyword evidence="2" id="KW-0963">Cytoplasm</keyword>
<dbReference type="PANTHER" id="PTHR33515">
    <property type="entry name" value="RIBOSOME-BINDING FACTOR A, CHLOROPLASTIC-RELATED"/>
    <property type="match status" value="1"/>
</dbReference>
<dbReference type="EMBL" id="VBAL01000120">
    <property type="protein sequence ID" value="TMJ00221.1"/>
    <property type="molecule type" value="Genomic_DNA"/>
</dbReference>
<dbReference type="PROSITE" id="PS01319">
    <property type="entry name" value="RBFA"/>
    <property type="match status" value="1"/>
</dbReference>
<protein>
    <recommendedName>
        <fullName evidence="2">Ribosome-binding factor A</fullName>
    </recommendedName>
</protein>
<dbReference type="InterPro" id="IPR015946">
    <property type="entry name" value="KH_dom-like_a/b"/>
</dbReference>
<proteinExistence type="inferred from homology"/>
<feature type="compositionally biased region" description="Basic and acidic residues" evidence="3">
    <location>
        <begin position="112"/>
        <end position="121"/>
    </location>
</feature>
<dbReference type="Proteomes" id="UP000319353">
    <property type="component" value="Unassembled WGS sequence"/>
</dbReference>
<dbReference type="NCBIfam" id="TIGR00082">
    <property type="entry name" value="rbfA"/>
    <property type="match status" value="1"/>
</dbReference>
<comment type="subcellular location">
    <subcellularLocation>
        <location evidence="2">Cytoplasm</location>
    </subcellularLocation>
</comment>
<dbReference type="GO" id="GO:0030490">
    <property type="term" value="P:maturation of SSU-rRNA"/>
    <property type="evidence" value="ECO:0007669"/>
    <property type="project" value="UniProtKB-UniRule"/>
</dbReference>
<feature type="region of interest" description="Disordered" evidence="3">
    <location>
        <begin position="109"/>
        <end position="131"/>
    </location>
</feature>
<dbReference type="PANTHER" id="PTHR33515:SF1">
    <property type="entry name" value="RIBOSOME-BINDING FACTOR A, CHLOROPLASTIC-RELATED"/>
    <property type="match status" value="1"/>
</dbReference>
<reference evidence="4 5" key="1">
    <citation type="journal article" date="2019" name="Nat. Microbiol.">
        <title>Mediterranean grassland soil C-N compound turnover is dependent on rainfall and depth, and is mediated by genomically divergent microorganisms.</title>
        <authorList>
            <person name="Diamond S."/>
            <person name="Andeer P.F."/>
            <person name="Li Z."/>
            <person name="Crits-Christoph A."/>
            <person name="Burstein D."/>
            <person name="Anantharaman K."/>
            <person name="Lane K.R."/>
            <person name="Thomas B.C."/>
            <person name="Pan C."/>
            <person name="Northen T.R."/>
            <person name="Banfield J.F."/>
        </authorList>
    </citation>
    <scope>NUCLEOTIDE SEQUENCE [LARGE SCALE GENOMIC DNA]</scope>
    <source>
        <strain evidence="4">NP_4</strain>
    </source>
</reference>
<dbReference type="InterPro" id="IPR020053">
    <property type="entry name" value="Ribosome-bd_factorA_CS"/>
</dbReference>
<dbReference type="AlphaFoldDB" id="A0A537KWV8"/>